<feature type="binding site" evidence="12">
    <location>
        <position position="143"/>
    </location>
    <ligand>
        <name>NAD(+)</name>
        <dbReference type="ChEBI" id="CHEBI:57540"/>
    </ligand>
</feature>
<dbReference type="InterPro" id="IPR001679">
    <property type="entry name" value="DNA_ligase"/>
</dbReference>
<dbReference type="Proteomes" id="UP001595604">
    <property type="component" value="Unassembled WGS sequence"/>
</dbReference>
<keyword evidence="16" id="KW-1185">Reference proteome</keyword>
<dbReference type="InterPro" id="IPR010994">
    <property type="entry name" value="RuvA_2-like"/>
</dbReference>
<dbReference type="Gene3D" id="3.30.470.30">
    <property type="entry name" value="DNA ligase/mRNA capping enzyme"/>
    <property type="match status" value="1"/>
</dbReference>
<comment type="cofactor">
    <cofactor evidence="12">
        <name>Mg(2+)</name>
        <dbReference type="ChEBI" id="CHEBI:18420"/>
    </cofactor>
    <cofactor evidence="12">
        <name>Mn(2+)</name>
        <dbReference type="ChEBI" id="CHEBI:29035"/>
    </cofactor>
</comment>
<comment type="function">
    <text evidence="1 12">DNA ligase that catalyzes the formation of phosphodiester linkages between 5'-phosphoryl and 3'-hydroxyl groups in double-stranded DNA using NAD as a coenzyme and as the energy source for the reaction. It is essential for DNA replication and repair of damaged DNA.</text>
</comment>
<feature type="domain" description="BRCT" evidence="14">
    <location>
        <begin position="637"/>
        <end position="706"/>
    </location>
</feature>
<keyword evidence="9 12" id="KW-0234">DNA repair</keyword>
<feature type="binding site" evidence="12">
    <location>
        <position position="414"/>
    </location>
    <ligand>
        <name>Zn(2+)</name>
        <dbReference type="ChEBI" id="CHEBI:29105"/>
    </ligand>
</feature>
<evidence type="ECO:0000256" key="6">
    <source>
        <dbReference type="ARBA" id="ARBA00022833"/>
    </source>
</evidence>
<evidence type="ECO:0000256" key="1">
    <source>
        <dbReference type="ARBA" id="ARBA00004067"/>
    </source>
</evidence>
<dbReference type="Pfam" id="PF12826">
    <property type="entry name" value="HHH_2"/>
    <property type="match status" value="1"/>
</dbReference>
<feature type="binding site" evidence="12">
    <location>
        <position position="179"/>
    </location>
    <ligand>
        <name>NAD(+)</name>
        <dbReference type="ChEBI" id="CHEBI:57540"/>
    </ligand>
</feature>
<dbReference type="Gene3D" id="2.40.50.140">
    <property type="entry name" value="Nucleic acid-binding proteins"/>
    <property type="match status" value="1"/>
</dbReference>
<gene>
    <name evidence="12 15" type="primary">ligA</name>
    <name evidence="15" type="ORF">ACFOD9_07930</name>
</gene>
<dbReference type="Pfam" id="PF03120">
    <property type="entry name" value="OB_DNA_ligase"/>
    <property type="match status" value="1"/>
</dbReference>
<evidence type="ECO:0000256" key="2">
    <source>
        <dbReference type="ARBA" id="ARBA00022598"/>
    </source>
</evidence>
<dbReference type="InterPro" id="IPR012340">
    <property type="entry name" value="NA-bd_OB-fold"/>
</dbReference>
<evidence type="ECO:0000256" key="8">
    <source>
        <dbReference type="ARBA" id="ARBA00023027"/>
    </source>
</evidence>
<evidence type="ECO:0000256" key="4">
    <source>
        <dbReference type="ARBA" id="ARBA00022723"/>
    </source>
</evidence>
<dbReference type="Gene3D" id="6.20.10.30">
    <property type="match status" value="1"/>
</dbReference>
<keyword evidence="7 12" id="KW-0460">Magnesium</keyword>
<evidence type="ECO:0000313" key="15">
    <source>
        <dbReference type="EMBL" id="MFC3174176.1"/>
    </source>
</evidence>
<dbReference type="SUPFAM" id="SSF47781">
    <property type="entry name" value="RuvA domain 2-like"/>
    <property type="match status" value="1"/>
</dbReference>
<organism evidence="15 16">
    <name type="scientific">Novosphingobium bradum</name>
    <dbReference type="NCBI Taxonomy" id="1737444"/>
    <lineage>
        <taxon>Bacteria</taxon>
        <taxon>Pseudomonadati</taxon>
        <taxon>Pseudomonadota</taxon>
        <taxon>Alphaproteobacteria</taxon>
        <taxon>Sphingomonadales</taxon>
        <taxon>Sphingomonadaceae</taxon>
        <taxon>Novosphingobium</taxon>
    </lineage>
</organism>
<comment type="caution">
    <text evidence="15">The sequence shown here is derived from an EMBL/GenBank/DDBJ whole genome shotgun (WGS) entry which is preliminary data.</text>
</comment>
<dbReference type="Gene3D" id="1.10.150.20">
    <property type="entry name" value="5' to 3' exonuclease, C-terminal subdomain"/>
    <property type="match status" value="2"/>
</dbReference>
<dbReference type="PROSITE" id="PS01055">
    <property type="entry name" value="DNA_LIGASE_N1"/>
    <property type="match status" value="1"/>
</dbReference>
<dbReference type="Pfam" id="PF00533">
    <property type="entry name" value="BRCT"/>
    <property type="match status" value="1"/>
</dbReference>
<dbReference type="SUPFAM" id="SSF52113">
    <property type="entry name" value="BRCT domain"/>
    <property type="match status" value="1"/>
</dbReference>
<feature type="binding site" evidence="12">
    <location>
        <position position="295"/>
    </location>
    <ligand>
        <name>NAD(+)</name>
        <dbReference type="ChEBI" id="CHEBI:57540"/>
    </ligand>
</feature>
<feature type="active site" description="N6-AMP-lysine intermediate" evidence="12">
    <location>
        <position position="122"/>
    </location>
</feature>
<dbReference type="SMART" id="SM00532">
    <property type="entry name" value="LIGANc"/>
    <property type="match status" value="1"/>
</dbReference>
<dbReference type="EC" id="6.5.1.2" evidence="12 13"/>
<dbReference type="PANTHER" id="PTHR23389">
    <property type="entry name" value="CHROMOSOME TRANSMISSION FIDELITY FACTOR 18"/>
    <property type="match status" value="1"/>
</dbReference>
<feature type="binding site" evidence="12">
    <location>
        <position position="120"/>
    </location>
    <ligand>
        <name>NAD(+)</name>
        <dbReference type="ChEBI" id="CHEBI:57540"/>
    </ligand>
</feature>
<dbReference type="InterPro" id="IPR013839">
    <property type="entry name" value="DNAligase_adenylation"/>
</dbReference>
<dbReference type="Gene3D" id="3.40.50.10190">
    <property type="entry name" value="BRCT domain"/>
    <property type="match status" value="1"/>
</dbReference>
<sequence>MPLTEAEAANELMRLARIIAHHNRRYHAEDTPEISDAEYDELVRRNAELEAAFPHLVRPDSPSRQVGHEVSASPLSKVAHEVRMMSLDNAFSDEEVLEFVARVRRFLNLAEDAPVALTAEDKIDGLSCSLRYEAGRLVRAATRGDGSVGEDVTANVAAIADIPQILAGDVPDVFEVRGEVYMAKADFLALNAAQEERGEKVFANPRNAAAGSLRQKDARVTAARPLRFLAHGWGAASQVSETTQFAMMRRIAEWGVPVSPLLVLCNDAATALQHYSTIQQARADLPHDIDGVVYKVDRLDWQERLGFVAKAPRWGLARKFPAEQAETTLEAIDIQVGRTGKLTPVGRLRPVSVGGVTVTNVTLHNRDEIARLGLRVGDRVVLQRAGDVIPQVVDNLTRDEPRAAFAFPEHCPECGAEAVAEEGEVDVRCTGGLTCRAQRFERLRHFVSRGSLDIEGLGEKSIAEFLDLGWLDKGPADIFRLRRRRDEIVGREGWKDKSVDNLIAAIEAKRQPDAARLLFGLGIRHVGAVTARDLMKRFVTLEALRAVAERANGIGAGGAAGPQGDLFGASPLRQPCGLPPPPEGEDLVEARAELLSIEGVGPVVVEALGDFFHEPHNVAVWEDLLSEVTPPPYVVETRESAVAGKTVVFTGKLETMSRDEAKAQAEALGARAAGSVSAKTDLVVAGPGAGSKLKQAAALGIEVIDETAWAEIVKAAG</sequence>
<dbReference type="GO" id="GO:0003911">
    <property type="term" value="F:DNA ligase (NAD+) activity"/>
    <property type="evidence" value="ECO:0007669"/>
    <property type="project" value="UniProtKB-EC"/>
</dbReference>
<feature type="binding site" evidence="12">
    <location>
        <position position="319"/>
    </location>
    <ligand>
        <name>NAD(+)</name>
        <dbReference type="ChEBI" id="CHEBI:57540"/>
    </ligand>
</feature>
<protein>
    <recommendedName>
        <fullName evidence="12 13">DNA ligase</fullName>
        <ecNumber evidence="12 13">6.5.1.2</ecNumber>
    </recommendedName>
    <alternativeName>
        <fullName evidence="12">Polydeoxyribonucleotide synthase [NAD(+)]</fullName>
    </alternativeName>
</protein>
<keyword evidence="10 12" id="KW-0464">Manganese</keyword>
<proteinExistence type="inferred from homology"/>
<keyword evidence="5 12" id="KW-0227">DNA damage</keyword>
<dbReference type="EMBL" id="JBHRTQ010000007">
    <property type="protein sequence ID" value="MFC3174176.1"/>
    <property type="molecule type" value="Genomic_DNA"/>
</dbReference>
<evidence type="ECO:0000256" key="9">
    <source>
        <dbReference type="ARBA" id="ARBA00023204"/>
    </source>
</evidence>
<dbReference type="InterPro" id="IPR004150">
    <property type="entry name" value="NAD_DNA_ligase_OB"/>
</dbReference>
<dbReference type="Pfam" id="PF03119">
    <property type="entry name" value="DNA_ligase_ZBD"/>
    <property type="match status" value="1"/>
</dbReference>
<name>A0ABV7ISI8_9SPHN</name>
<dbReference type="InterPro" id="IPR004149">
    <property type="entry name" value="Znf_DNAligase_C4"/>
</dbReference>
<dbReference type="InterPro" id="IPR001357">
    <property type="entry name" value="BRCT_dom"/>
</dbReference>
<dbReference type="HAMAP" id="MF_01588">
    <property type="entry name" value="DNA_ligase_A"/>
    <property type="match status" value="1"/>
</dbReference>
<evidence type="ECO:0000256" key="11">
    <source>
        <dbReference type="ARBA" id="ARBA00034005"/>
    </source>
</evidence>
<dbReference type="PROSITE" id="PS01056">
    <property type="entry name" value="DNA_LIGASE_N2"/>
    <property type="match status" value="1"/>
</dbReference>
<dbReference type="Gene3D" id="1.10.287.610">
    <property type="entry name" value="Helix hairpin bin"/>
    <property type="match status" value="1"/>
</dbReference>
<dbReference type="NCBIfam" id="TIGR00575">
    <property type="entry name" value="dnlj"/>
    <property type="match status" value="1"/>
</dbReference>
<dbReference type="InterPro" id="IPR018239">
    <property type="entry name" value="DNA_ligase_AS"/>
</dbReference>
<dbReference type="InterPro" id="IPR033136">
    <property type="entry name" value="DNA_ligase_CS"/>
</dbReference>
<keyword evidence="6 12" id="KW-0862">Zinc</keyword>
<dbReference type="CDD" id="cd17748">
    <property type="entry name" value="BRCT_DNA_ligase_like"/>
    <property type="match status" value="1"/>
</dbReference>
<keyword evidence="8 12" id="KW-0520">NAD</keyword>
<dbReference type="InterPro" id="IPR036420">
    <property type="entry name" value="BRCT_dom_sf"/>
</dbReference>
<evidence type="ECO:0000313" key="16">
    <source>
        <dbReference type="Proteomes" id="UP001595604"/>
    </source>
</evidence>
<dbReference type="InterPro" id="IPR041663">
    <property type="entry name" value="DisA/LigA_HHH"/>
</dbReference>
<evidence type="ECO:0000259" key="14">
    <source>
        <dbReference type="PROSITE" id="PS50172"/>
    </source>
</evidence>
<evidence type="ECO:0000256" key="10">
    <source>
        <dbReference type="ARBA" id="ARBA00023211"/>
    </source>
</evidence>
<dbReference type="SUPFAM" id="SSF50249">
    <property type="entry name" value="Nucleic acid-binding proteins"/>
    <property type="match status" value="1"/>
</dbReference>
<evidence type="ECO:0000256" key="5">
    <source>
        <dbReference type="ARBA" id="ARBA00022763"/>
    </source>
</evidence>
<evidence type="ECO:0000256" key="3">
    <source>
        <dbReference type="ARBA" id="ARBA00022705"/>
    </source>
</evidence>
<dbReference type="PANTHER" id="PTHR23389:SF9">
    <property type="entry name" value="DNA LIGASE"/>
    <property type="match status" value="1"/>
</dbReference>
<reference evidence="16" key="1">
    <citation type="journal article" date="2019" name="Int. J. Syst. Evol. Microbiol.">
        <title>The Global Catalogue of Microorganisms (GCM) 10K type strain sequencing project: providing services to taxonomists for standard genome sequencing and annotation.</title>
        <authorList>
            <consortium name="The Broad Institute Genomics Platform"/>
            <consortium name="The Broad Institute Genome Sequencing Center for Infectious Disease"/>
            <person name="Wu L."/>
            <person name="Ma J."/>
        </authorList>
    </citation>
    <scope>NUCLEOTIDE SEQUENCE [LARGE SCALE GENOMIC DNA]</scope>
    <source>
        <strain evidence="16">KCTC 42984</strain>
    </source>
</reference>
<dbReference type="SMART" id="SM00292">
    <property type="entry name" value="BRCT"/>
    <property type="match status" value="1"/>
</dbReference>
<keyword evidence="3 12" id="KW-0235">DNA replication</keyword>
<feature type="binding site" evidence="12">
    <location>
        <begin position="86"/>
        <end position="87"/>
    </location>
    <ligand>
        <name>NAD(+)</name>
        <dbReference type="ChEBI" id="CHEBI:57540"/>
    </ligand>
</feature>
<feature type="binding site" evidence="12">
    <location>
        <position position="435"/>
    </location>
    <ligand>
        <name>Zn(2+)</name>
        <dbReference type="ChEBI" id="CHEBI:29105"/>
    </ligand>
</feature>
<dbReference type="Pfam" id="PF01653">
    <property type="entry name" value="DNA_ligase_aden"/>
    <property type="match status" value="1"/>
</dbReference>
<evidence type="ECO:0000256" key="12">
    <source>
        <dbReference type="HAMAP-Rule" id="MF_01588"/>
    </source>
</evidence>
<dbReference type="SUPFAM" id="SSF56091">
    <property type="entry name" value="DNA ligase/mRNA capping enzyme, catalytic domain"/>
    <property type="match status" value="1"/>
</dbReference>
<accession>A0ABV7ISI8</accession>
<dbReference type="CDD" id="cd00114">
    <property type="entry name" value="LIGANc"/>
    <property type="match status" value="1"/>
</dbReference>
<evidence type="ECO:0000256" key="13">
    <source>
        <dbReference type="RuleBase" id="RU000618"/>
    </source>
</evidence>
<keyword evidence="2 12" id="KW-0436">Ligase</keyword>
<comment type="similarity">
    <text evidence="12">Belongs to the NAD-dependent DNA ligase family. LigA subfamily.</text>
</comment>
<evidence type="ECO:0000256" key="7">
    <source>
        <dbReference type="ARBA" id="ARBA00022842"/>
    </source>
</evidence>
<dbReference type="PROSITE" id="PS50172">
    <property type="entry name" value="BRCT"/>
    <property type="match status" value="1"/>
</dbReference>
<keyword evidence="4 12" id="KW-0479">Metal-binding</keyword>
<comment type="caution">
    <text evidence="12">Lacks conserved residue(s) required for the propagation of feature annotation.</text>
</comment>
<feature type="binding site" evidence="12">
    <location>
        <begin position="36"/>
        <end position="40"/>
    </location>
    <ligand>
        <name>NAD(+)</name>
        <dbReference type="ChEBI" id="CHEBI:57540"/>
    </ligand>
</feature>
<comment type="catalytic activity">
    <reaction evidence="11 12 13">
        <text>NAD(+) + (deoxyribonucleotide)n-3'-hydroxyl + 5'-phospho-(deoxyribonucleotide)m = (deoxyribonucleotide)n+m + AMP + beta-nicotinamide D-nucleotide.</text>
        <dbReference type="EC" id="6.5.1.2"/>
    </reaction>
</comment>
<dbReference type="RefSeq" id="WP_379509545.1">
    <property type="nucleotide sequence ID" value="NZ_JBHRTQ010000007.1"/>
</dbReference>
<dbReference type="NCBIfam" id="NF005932">
    <property type="entry name" value="PRK07956.1"/>
    <property type="match status" value="1"/>
</dbReference>
<feature type="binding site" evidence="12">
    <location>
        <position position="411"/>
    </location>
    <ligand>
        <name>Zn(2+)</name>
        <dbReference type="ChEBI" id="CHEBI:29105"/>
    </ligand>
</feature>
<dbReference type="PIRSF" id="PIRSF001604">
    <property type="entry name" value="LigA"/>
    <property type="match status" value="1"/>
</dbReference>
<dbReference type="InterPro" id="IPR013840">
    <property type="entry name" value="DNAligase_N"/>
</dbReference>